<accession>A0A1Y2DK58</accession>
<protein>
    <recommendedName>
        <fullName evidence="9">Protein kinase domain-containing protein</fullName>
    </recommendedName>
</protein>
<evidence type="ECO:0000256" key="7">
    <source>
        <dbReference type="PROSITE-ProRule" id="PRU10141"/>
    </source>
</evidence>
<dbReference type="GO" id="GO:0005856">
    <property type="term" value="C:cytoskeleton"/>
    <property type="evidence" value="ECO:0007669"/>
    <property type="project" value="TreeGrafter"/>
</dbReference>
<feature type="compositionally biased region" description="Low complexity" evidence="8">
    <location>
        <begin position="767"/>
        <end position="778"/>
    </location>
</feature>
<feature type="region of interest" description="Disordered" evidence="8">
    <location>
        <begin position="1338"/>
        <end position="1390"/>
    </location>
</feature>
<evidence type="ECO:0000256" key="4">
    <source>
        <dbReference type="ARBA" id="ARBA00022741"/>
    </source>
</evidence>
<feature type="region of interest" description="Disordered" evidence="8">
    <location>
        <begin position="97"/>
        <end position="129"/>
    </location>
</feature>
<dbReference type="SUPFAM" id="SSF56112">
    <property type="entry name" value="Protein kinase-like (PK-like)"/>
    <property type="match status" value="1"/>
</dbReference>
<feature type="binding site" evidence="7">
    <location>
        <position position="996"/>
    </location>
    <ligand>
        <name>ATP</name>
        <dbReference type="ChEBI" id="CHEBI:30616"/>
    </ligand>
</feature>
<feature type="compositionally biased region" description="Low complexity" evidence="8">
    <location>
        <begin position="1"/>
        <end position="15"/>
    </location>
</feature>
<feature type="compositionally biased region" description="Low complexity" evidence="8">
    <location>
        <begin position="612"/>
        <end position="622"/>
    </location>
</feature>
<feature type="region of interest" description="Disordered" evidence="8">
    <location>
        <begin position="1"/>
        <end position="22"/>
    </location>
</feature>
<dbReference type="SMART" id="SM00220">
    <property type="entry name" value="S_TKc"/>
    <property type="match status" value="1"/>
</dbReference>
<dbReference type="GO" id="GO:0005524">
    <property type="term" value="F:ATP binding"/>
    <property type="evidence" value="ECO:0007669"/>
    <property type="project" value="UniProtKB-UniRule"/>
</dbReference>
<evidence type="ECO:0000313" key="10">
    <source>
        <dbReference type="EMBL" id="ORY59613.1"/>
    </source>
</evidence>
<proteinExistence type="inferred from homology"/>
<dbReference type="CDD" id="cd14210">
    <property type="entry name" value="PKc_DYRK"/>
    <property type="match status" value="1"/>
</dbReference>
<evidence type="ECO:0000259" key="9">
    <source>
        <dbReference type="PROSITE" id="PS50011"/>
    </source>
</evidence>
<keyword evidence="4 7" id="KW-0547">Nucleotide-binding</keyword>
<dbReference type="Gene3D" id="1.10.510.10">
    <property type="entry name" value="Transferase(Phosphotransferase) domain 1"/>
    <property type="match status" value="1"/>
</dbReference>
<keyword evidence="11" id="KW-1185">Reference proteome</keyword>
<dbReference type="GeneID" id="63778608"/>
<dbReference type="RefSeq" id="XP_040712187.1">
    <property type="nucleotide sequence ID" value="XM_040862396.1"/>
</dbReference>
<comment type="similarity">
    <text evidence="1">Belongs to the protein kinase superfamily. CMGC Ser/Thr protein kinase family. MNB/DYRK subfamily.</text>
</comment>
<feature type="compositionally biased region" description="Gly residues" evidence="8">
    <location>
        <begin position="1349"/>
        <end position="1358"/>
    </location>
</feature>
<dbReference type="PANTHER" id="PTHR24058:SF22">
    <property type="entry name" value="DUAL SPECIFICITY TYROSINE-PHOSPHORYLATION-REGULATED KINASE 4"/>
    <property type="match status" value="1"/>
</dbReference>
<keyword evidence="6 7" id="KW-0067">ATP-binding</keyword>
<dbReference type="PROSITE" id="PS00107">
    <property type="entry name" value="PROTEIN_KINASE_ATP"/>
    <property type="match status" value="1"/>
</dbReference>
<dbReference type="InParanoid" id="A0A1Y2DK58"/>
<dbReference type="InterPro" id="IPR008271">
    <property type="entry name" value="Ser/Thr_kinase_AS"/>
</dbReference>
<feature type="compositionally biased region" description="Polar residues" evidence="8">
    <location>
        <begin position="633"/>
        <end position="647"/>
    </location>
</feature>
<feature type="compositionally biased region" description="Basic and acidic residues" evidence="8">
    <location>
        <begin position="580"/>
        <end position="590"/>
    </location>
</feature>
<feature type="compositionally biased region" description="Low complexity" evidence="8">
    <location>
        <begin position="349"/>
        <end position="362"/>
    </location>
</feature>
<feature type="compositionally biased region" description="Polar residues" evidence="8">
    <location>
        <begin position="153"/>
        <end position="166"/>
    </location>
</feature>
<feature type="compositionally biased region" description="Polar residues" evidence="8">
    <location>
        <begin position="441"/>
        <end position="450"/>
    </location>
</feature>
<dbReference type="Proteomes" id="UP000193689">
    <property type="component" value="Unassembled WGS sequence"/>
</dbReference>
<dbReference type="Pfam" id="PF00069">
    <property type="entry name" value="Pkinase"/>
    <property type="match status" value="1"/>
</dbReference>
<dbReference type="FunFam" id="1.10.510.10:FF:000112">
    <property type="entry name" value="Putative dual specificity tyrosine-phosphorylation-regulated kinase 2"/>
    <property type="match status" value="1"/>
</dbReference>
<dbReference type="EMBL" id="MCFJ01000013">
    <property type="protein sequence ID" value="ORY59613.1"/>
    <property type="molecule type" value="Genomic_DNA"/>
</dbReference>
<evidence type="ECO:0000256" key="2">
    <source>
        <dbReference type="ARBA" id="ARBA00022527"/>
    </source>
</evidence>
<feature type="compositionally biased region" description="Polar residues" evidence="8">
    <location>
        <begin position="223"/>
        <end position="236"/>
    </location>
</feature>
<dbReference type="Gene3D" id="3.30.200.20">
    <property type="entry name" value="Phosphorylase Kinase, domain 1"/>
    <property type="match status" value="1"/>
</dbReference>
<evidence type="ECO:0000256" key="3">
    <source>
        <dbReference type="ARBA" id="ARBA00022679"/>
    </source>
</evidence>
<feature type="compositionally biased region" description="Basic residues" evidence="8">
    <location>
        <begin position="714"/>
        <end position="729"/>
    </location>
</feature>
<feature type="compositionally biased region" description="Polar residues" evidence="8">
    <location>
        <begin position="591"/>
        <end position="603"/>
    </location>
</feature>
<evidence type="ECO:0000256" key="5">
    <source>
        <dbReference type="ARBA" id="ARBA00022777"/>
    </source>
</evidence>
<feature type="compositionally biased region" description="Polar residues" evidence="8">
    <location>
        <begin position="731"/>
        <end position="744"/>
    </location>
</feature>
<evidence type="ECO:0000256" key="1">
    <source>
        <dbReference type="ARBA" id="ARBA00008867"/>
    </source>
</evidence>
<keyword evidence="2" id="KW-0723">Serine/threonine-protein kinase</keyword>
<dbReference type="GO" id="GO:0004674">
    <property type="term" value="F:protein serine/threonine kinase activity"/>
    <property type="evidence" value="ECO:0007669"/>
    <property type="project" value="UniProtKB-KW"/>
</dbReference>
<feature type="region of interest" description="Disordered" evidence="8">
    <location>
        <begin position="1277"/>
        <end position="1300"/>
    </location>
</feature>
<dbReference type="InterPro" id="IPR050494">
    <property type="entry name" value="Ser_Thr_dual-spec_kinase"/>
</dbReference>
<evidence type="ECO:0000256" key="6">
    <source>
        <dbReference type="ARBA" id="ARBA00022840"/>
    </source>
</evidence>
<feature type="domain" description="Protein kinase" evidence="9">
    <location>
        <begin position="967"/>
        <end position="1263"/>
    </location>
</feature>
<dbReference type="InterPro" id="IPR017441">
    <property type="entry name" value="Protein_kinase_ATP_BS"/>
</dbReference>
<reference evidence="10 11" key="1">
    <citation type="submission" date="2016-07" db="EMBL/GenBank/DDBJ databases">
        <title>Pervasive Adenine N6-methylation of Active Genes in Fungi.</title>
        <authorList>
            <consortium name="DOE Joint Genome Institute"/>
            <person name="Mondo S.J."/>
            <person name="Dannebaum R.O."/>
            <person name="Kuo R.C."/>
            <person name="Labutti K."/>
            <person name="Haridas S."/>
            <person name="Kuo A."/>
            <person name="Salamov A."/>
            <person name="Ahrendt S.R."/>
            <person name="Lipzen A."/>
            <person name="Sullivan W."/>
            <person name="Andreopoulos W.B."/>
            <person name="Clum A."/>
            <person name="Lindquist E."/>
            <person name="Daum C."/>
            <person name="Ramamoorthy G.K."/>
            <person name="Gryganskyi A."/>
            <person name="Culley D."/>
            <person name="Magnuson J.K."/>
            <person name="James T.Y."/>
            <person name="O'Malley M.A."/>
            <person name="Stajich J.E."/>
            <person name="Spatafora J.W."/>
            <person name="Visel A."/>
            <person name="Grigoriev I.V."/>
        </authorList>
    </citation>
    <scope>NUCLEOTIDE SEQUENCE [LARGE SCALE GENOMIC DNA]</scope>
    <source>
        <strain evidence="10 11">CBS 129021</strain>
    </source>
</reference>
<feature type="compositionally biased region" description="Low complexity" evidence="8">
    <location>
        <begin position="519"/>
        <end position="532"/>
    </location>
</feature>
<feature type="compositionally biased region" description="Polar residues" evidence="8">
    <location>
        <begin position="564"/>
        <end position="575"/>
    </location>
</feature>
<dbReference type="OrthoDB" id="9332038at2759"/>
<comment type="caution">
    <text evidence="10">The sequence shown here is derived from an EMBL/GenBank/DDBJ whole genome shotgun (WGS) entry which is preliminary data.</text>
</comment>
<feature type="compositionally biased region" description="Polar residues" evidence="8">
    <location>
        <begin position="459"/>
        <end position="478"/>
    </location>
</feature>
<keyword evidence="3" id="KW-0808">Transferase</keyword>
<dbReference type="InterPro" id="IPR011009">
    <property type="entry name" value="Kinase-like_dom_sf"/>
</dbReference>
<feature type="compositionally biased region" description="Polar residues" evidence="8">
    <location>
        <begin position="318"/>
        <end position="329"/>
    </location>
</feature>
<dbReference type="GO" id="GO:0005737">
    <property type="term" value="C:cytoplasm"/>
    <property type="evidence" value="ECO:0007669"/>
    <property type="project" value="TreeGrafter"/>
</dbReference>
<gene>
    <name evidence="10" type="ORF">BCR38DRAFT_460287</name>
</gene>
<dbReference type="STRING" id="1141098.A0A1Y2DK58"/>
<evidence type="ECO:0000313" key="11">
    <source>
        <dbReference type="Proteomes" id="UP000193689"/>
    </source>
</evidence>
<feature type="compositionally biased region" description="Polar residues" evidence="8">
    <location>
        <begin position="757"/>
        <end position="766"/>
    </location>
</feature>
<dbReference type="InterPro" id="IPR000719">
    <property type="entry name" value="Prot_kinase_dom"/>
</dbReference>
<dbReference type="PROSITE" id="PS50011">
    <property type="entry name" value="PROTEIN_KINASE_DOM"/>
    <property type="match status" value="1"/>
</dbReference>
<feature type="compositionally biased region" description="Low complexity" evidence="8">
    <location>
        <begin position="243"/>
        <end position="257"/>
    </location>
</feature>
<sequence length="1390" mass="150717">MLSASSSNNHSLFSFGRDGSARDVGDTTTGSFDFLPSVSFDDLQSSIESASTEFKLTQFPSPTGQESILDNRPLVDKMAGQHPNVTQNGGTIRVAIQPNPAPNAPATVRTTRSGSILRRPSVSSRQPSIGSLASAASVFDASTAPAATRTRRQSNYPPVSNSNNTGGRPPRKSTGSGISDSDYGTRMSQKRRPSLISNASDRDLRRTSTDTFGNSDQSEDTARNLTTPRATKTKSIQPAPRISANFSTSTSSTATLTPDGNRKSILFPKSPKAGVVASTPGSAKRASVMPVHNTPHATGLGARTISPTDAQRMKRMSMHQSSQNLSQVINAPPPAIETRPHSRSPSMIPRKTSTPSSSRTTPDINRKSYSSGLSVNSTASFNTHRTSTGSIQRAIGQSASSSRLPAPKALHINNNNNPPPAEEEEDVPPVPAIPKAYESPQDASAETNSVDQRKPNQAFDASSINSSSTGRVSNTPSLEPSVFVRKTSLRKQTPRKPFGGNSSDIEKQANAANQSKKNLAPLRLPPLNLGPLSTPTTAKIAALKDQGNDQGHMSPPPSRVLPKTPTTPLTASKSGFFSRGRADRDPEKSTLRSNTSVNHSRVNSPDRIDVTSSSESLMGGSSNKQARKPNVSPFLSSSAPKNESEFGSTIAKAKTGGGLNKMTSLDVGLSESRPQQKPTGPRAQKQSKPVEKLPPPESSPEQHEPPTPSSMSSLRRKLSLSLKRSKSKSSNHISHGASEQSSGHARQESMPPPRLPLSSTVGSMKASSPSHTSKPSSSYLESRRRKSSASSLNAVMAQEKSRNDVWASPKKPTDLGNSSSTVEALASSRAASSVQRILQPRTSVSSIKQVEGPYTADLDKDDMVAEEEMKKMASRRRETELAAKTLDALRKRASPKERVGPQEAIRIAILNIYERGEIVDYSDVYFCGTQNAAKVQGDLHSSTPNFGYDDERGDYTIIVGDHLSYRYEIVDILGKGSFGQVVRCIDHKTGALVAVKIIRNKKRFHQQALVEVNILQKLREWDPKNKHSMVNFTHSFYFRGHLCISTELLDMNLYEFIKSNSFRGFSLKLIRRFTKQMLSSLNLLKQHKVIHCDLKPENILLRHPMHSEIKVIDFGSSCFENEKVYTYIQSRFYRSPEVILGMTYGLPIDMWSLGCILAELYTGVPIFPGENEQEQLACIMEVFGPPEKHLIEKSTRKKLFFDSMGKPRLTVSSKGRRRRPSSKTLQQVLKCEDEPFLDFLSRCLKWDPDRRIKPEEAIRHQFITGQKTAVPTVRAVARDASPVKRSNTIATPRPLPDPPAAIKAGPSLRAREATGVSPHKPAPVSVSRRTSAINGPFTAAGTKRTSMGQSGGSNGAAVGGSNLPRVAGRSVSGKQDLASAGANVAMSRRA</sequence>
<feature type="region of interest" description="Disordered" evidence="8">
    <location>
        <begin position="144"/>
        <end position="819"/>
    </location>
</feature>
<name>A0A1Y2DK58_9PEZI</name>
<dbReference type="PANTHER" id="PTHR24058">
    <property type="entry name" value="DUAL SPECIFICITY PROTEIN KINASE"/>
    <property type="match status" value="1"/>
</dbReference>
<evidence type="ECO:0000256" key="8">
    <source>
        <dbReference type="SAM" id="MobiDB-lite"/>
    </source>
</evidence>
<dbReference type="PROSITE" id="PS00108">
    <property type="entry name" value="PROTEIN_KINASE_ST"/>
    <property type="match status" value="1"/>
</dbReference>
<organism evidence="10 11">
    <name type="scientific">Pseudomassariella vexata</name>
    <dbReference type="NCBI Taxonomy" id="1141098"/>
    <lineage>
        <taxon>Eukaryota</taxon>
        <taxon>Fungi</taxon>
        <taxon>Dikarya</taxon>
        <taxon>Ascomycota</taxon>
        <taxon>Pezizomycotina</taxon>
        <taxon>Sordariomycetes</taxon>
        <taxon>Xylariomycetidae</taxon>
        <taxon>Amphisphaeriales</taxon>
        <taxon>Pseudomassariaceae</taxon>
        <taxon>Pseudomassariella</taxon>
    </lineage>
</organism>
<keyword evidence="5" id="KW-0418">Kinase</keyword>
<feature type="compositionally biased region" description="Polar residues" evidence="8">
    <location>
        <begin position="367"/>
        <end position="403"/>
    </location>
</feature>